<evidence type="ECO:0000313" key="2">
    <source>
        <dbReference type="Proteomes" id="UP001148737"/>
    </source>
</evidence>
<accession>A0ACC1R289</accession>
<name>A0ACC1R289_9HYPO</name>
<dbReference type="Proteomes" id="UP001148737">
    <property type="component" value="Unassembled WGS sequence"/>
</dbReference>
<comment type="caution">
    <text evidence="1">The sequence shown here is derived from an EMBL/GenBank/DDBJ whole genome shotgun (WGS) entry which is preliminary data.</text>
</comment>
<dbReference type="EMBL" id="JANAKD010000221">
    <property type="protein sequence ID" value="KAJ3496100.1"/>
    <property type="molecule type" value="Genomic_DNA"/>
</dbReference>
<reference evidence="1" key="1">
    <citation type="submission" date="2022-07" db="EMBL/GenBank/DDBJ databases">
        <title>Genome Sequence of Lecanicillium saksenae.</title>
        <authorList>
            <person name="Buettner E."/>
        </authorList>
    </citation>
    <scope>NUCLEOTIDE SEQUENCE</scope>
    <source>
        <strain evidence="1">VT-O1</strain>
    </source>
</reference>
<keyword evidence="2" id="KW-1185">Reference proteome</keyword>
<gene>
    <name evidence="1" type="ORF">NLG97_g2905</name>
</gene>
<organism evidence="1 2">
    <name type="scientific">Lecanicillium saksenae</name>
    <dbReference type="NCBI Taxonomy" id="468837"/>
    <lineage>
        <taxon>Eukaryota</taxon>
        <taxon>Fungi</taxon>
        <taxon>Dikarya</taxon>
        <taxon>Ascomycota</taxon>
        <taxon>Pezizomycotina</taxon>
        <taxon>Sordariomycetes</taxon>
        <taxon>Hypocreomycetidae</taxon>
        <taxon>Hypocreales</taxon>
        <taxon>Cordycipitaceae</taxon>
        <taxon>Lecanicillium</taxon>
    </lineage>
</organism>
<proteinExistence type="predicted"/>
<sequence>MRTPLLFLVSAATVLGQPTLMQQPVEVHGNRQTTNASGAVTISGYEHDPYYEAKTKKTLTAFHHNYSKAKFDENGELTNPSLAWYADGILTIGTVDFVNGLKSDTIVFPGLILADVYRILDGDRGAVLYRVQGKQQEEFLGIKPEGRNVDYLQAEGMKFDRNSLLEELQTTSALEVGRKQLLGELPADEPAKDDLDRYVVYNPQTPLAFRNLAKQAATEIHENYNIGQNSKNRDLVACNVTVAIQGYAQNEGPEAFSDLVVHHTKSFSGLLYHDFNIVAEGRLVGVEWAWEGKHDGDYTAPNGTVIPATSRLVRNRGFYFFEFGLYNGLIEKVTAVWNELLVEGQINGAPLLS</sequence>
<evidence type="ECO:0000313" key="1">
    <source>
        <dbReference type="EMBL" id="KAJ3496100.1"/>
    </source>
</evidence>
<protein>
    <submittedName>
        <fullName evidence="1">Uncharacterized protein</fullName>
    </submittedName>
</protein>